<reference evidence="1 2" key="1">
    <citation type="journal article" date="2019" name="Commun. Biol.">
        <title>The bagworm genome reveals a unique fibroin gene that provides high tensile strength.</title>
        <authorList>
            <person name="Kono N."/>
            <person name="Nakamura H."/>
            <person name="Ohtoshi R."/>
            <person name="Tomita M."/>
            <person name="Numata K."/>
            <person name="Arakawa K."/>
        </authorList>
    </citation>
    <scope>NUCLEOTIDE SEQUENCE [LARGE SCALE GENOMIC DNA]</scope>
</reference>
<organism evidence="1 2">
    <name type="scientific">Eumeta variegata</name>
    <name type="common">Bagworm moth</name>
    <name type="synonym">Eumeta japonica</name>
    <dbReference type="NCBI Taxonomy" id="151549"/>
    <lineage>
        <taxon>Eukaryota</taxon>
        <taxon>Metazoa</taxon>
        <taxon>Ecdysozoa</taxon>
        <taxon>Arthropoda</taxon>
        <taxon>Hexapoda</taxon>
        <taxon>Insecta</taxon>
        <taxon>Pterygota</taxon>
        <taxon>Neoptera</taxon>
        <taxon>Endopterygota</taxon>
        <taxon>Lepidoptera</taxon>
        <taxon>Glossata</taxon>
        <taxon>Ditrysia</taxon>
        <taxon>Tineoidea</taxon>
        <taxon>Psychidae</taxon>
        <taxon>Oiketicinae</taxon>
        <taxon>Eumeta</taxon>
    </lineage>
</organism>
<accession>A0A4C1XRX6</accession>
<evidence type="ECO:0000313" key="1">
    <source>
        <dbReference type="EMBL" id="GBP66248.1"/>
    </source>
</evidence>
<comment type="caution">
    <text evidence="1">The sequence shown here is derived from an EMBL/GenBank/DDBJ whole genome shotgun (WGS) entry which is preliminary data.</text>
</comment>
<gene>
    <name evidence="1" type="ORF">EVAR_85618_1</name>
</gene>
<proteinExistence type="predicted"/>
<evidence type="ECO:0000313" key="2">
    <source>
        <dbReference type="Proteomes" id="UP000299102"/>
    </source>
</evidence>
<protein>
    <submittedName>
        <fullName evidence="1">Uncharacterized protein</fullName>
    </submittedName>
</protein>
<keyword evidence="2" id="KW-1185">Reference proteome</keyword>
<dbReference type="Proteomes" id="UP000299102">
    <property type="component" value="Unassembled WGS sequence"/>
</dbReference>
<dbReference type="AlphaFoldDB" id="A0A4C1XRX6"/>
<dbReference type="EMBL" id="BGZK01000952">
    <property type="protein sequence ID" value="GBP66248.1"/>
    <property type="molecule type" value="Genomic_DNA"/>
</dbReference>
<name>A0A4C1XRX6_EUMVA</name>
<sequence>MGHQGVPSLFACMENTHIQPTQVYMCAHSSRALSSSYVFGLHRSLNHAHTVRVLLMLAQRLVPYRLEDIGTLRRRKAPLTCDRSALRPATFFAIKILTVTCQHSEGGRGSFEEEVCTHELPQKGNGGNCAVIVTCQLQYLRIRPESESEAVRESEMRAGIPLRPTSISSATSTKDKEFVLCSRERSRGRGLVNIAETYLIALKNSMKREMKPTG</sequence>